<keyword evidence="2 4" id="KW-0238">DNA-binding</keyword>
<comment type="caution">
    <text evidence="6">The sequence shown here is derived from an EMBL/GenBank/DDBJ whole genome shotgun (WGS) entry which is preliminary data.</text>
</comment>
<feature type="DNA-binding region" description="H-T-H motif" evidence="4">
    <location>
        <begin position="31"/>
        <end position="50"/>
    </location>
</feature>
<dbReference type="Proteomes" id="UP001165092">
    <property type="component" value="Unassembled WGS sequence"/>
</dbReference>
<dbReference type="PANTHER" id="PTHR30055">
    <property type="entry name" value="HTH-TYPE TRANSCRIPTIONAL REGULATOR RUTR"/>
    <property type="match status" value="1"/>
</dbReference>
<dbReference type="PRINTS" id="PR00455">
    <property type="entry name" value="HTHTETR"/>
</dbReference>
<dbReference type="PROSITE" id="PS50977">
    <property type="entry name" value="HTH_TETR_2"/>
    <property type="match status" value="1"/>
</dbReference>
<keyword evidence="7" id="KW-1185">Reference proteome</keyword>
<dbReference type="Gene3D" id="1.10.357.10">
    <property type="entry name" value="Tetracycline Repressor, domain 2"/>
    <property type="match status" value="1"/>
</dbReference>
<dbReference type="RefSeq" id="WP_285760209.1">
    <property type="nucleotide sequence ID" value="NZ_BSQG01000005.1"/>
</dbReference>
<evidence type="ECO:0000256" key="1">
    <source>
        <dbReference type="ARBA" id="ARBA00023015"/>
    </source>
</evidence>
<evidence type="ECO:0000256" key="2">
    <source>
        <dbReference type="ARBA" id="ARBA00023125"/>
    </source>
</evidence>
<dbReference type="GO" id="GO:0003700">
    <property type="term" value="F:DNA-binding transcription factor activity"/>
    <property type="evidence" value="ECO:0007669"/>
    <property type="project" value="TreeGrafter"/>
</dbReference>
<proteinExistence type="predicted"/>
<sequence length="218" mass="23633">MSPRPSNSATRSSLIDIAARLLAEEGPQALSTRRIAGRAGSSTMAVYTHFDGMSGLVRAMVREGFVRLQEHLTCVKPTDDPVADIAMLGRAYRRNALANPHLYAVMFGGCSIAGFSLTDDDRQHGRYTLHNVVECTTRCMGMGRFRPADAELVAHRMWGTLHGLVTLELGGYLVEPYPADRCFEDQLVGLVVGAGDNPQSAAQSVALSRDRLPDELAS</sequence>
<accession>A0A9W6P825</accession>
<dbReference type="InterPro" id="IPR036271">
    <property type="entry name" value="Tet_transcr_reg_TetR-rel_C_sf"/>
</dbReference>
<evidence type="ECO:0000256" key="4">
    <source>
        <dbReference type="PROSITE-ProRule" id="PRU00335"/>
    </source>
</evidence>
<reference evidence="6" key="1">
    <citation type="submission" date="2023-02" db="EMBL/GenBank/DDBJ databases">
        <title>Nocardiopsis ansamitocini NBRC 112285.</title>
        <authorList>
            <person name="Ichikawa N."/>
            <person name="Sato H."/>
            <person name="Tonouchi N."/>
        </authorList>
    </citation>
    <scope>NUCLEOTIDE SEQUENCE</scope>
    <source>
        <strain evidence="6">NBRC 112285</strain>
    </source>
</reference>
<dbReference type="GO" id="GO:0000976">
    <property type="term" value="F:transcription cis-regulatory region binding"/>
    <property type="evidence" value="ECO:0007669"/>
    <property type="project" value="TreeGrafter"/>
</dbReference>
<dbReference type="SUPFAM" id="SSF46689">
    <property type="entry name" value="Homeodomain-like"/>
    <property type="match status" value="1"/>
</dbReference>
<evidence type="ECO:0000256" key="3">
    <source>
        <dbReference type="ARBA" id="ARBA00023163"/>
    </source>
</evidence>
<dbReference type="PANTHER" id="PTHR30055:SF209">
    <property type="entry name" value="POSSIBLE TRANSCRIPTIONAL REGULATORY PROTEIN (PROBABLY TETR-FAMILY)"/>
    <property type="match status" value="1"/>
</dbReference>
<name>A0A9W6P825_9ACTN</name>
<dbReference type="EMBL" id="BSQG01000005">
    <property type="protein sequence ID" value="GLU48727.1"/>
    <property type="molecule type" value="Genomic_DNA"/>
</dbReference>
<evidence type="ECO:0000313" key="6">
    <source>
        <dbReference type="EMBL" id="GLU48727.1"/>
    </source>
</evidence>
<dbReference type="AlphaFoldDB" id="A0A9W6P825"/>
<keyword evidence="1" id="KW-0805">Transcription regulation</keyword>
<gene>
    <name evidence="6" type="ORF">Nans01_30780</name>
</gene>
<dbReference type="InterPro" id="IPR009057">
    <property type="entry name" value="Homeodomain-like_sf"/>
</dbReference>
<dbReference type="InterPro" id="IPR050109">
    <property type="entry name" value="HTH-type_TetR-like_transc_reg"/>
</dbReference>
<dbReference type="SUPFAM" id="SSF48498">
    <property type="entry name" value="Tetracyclin repressor-like, C-terminal domain"/>
    <property type="match status" value="1"/>
</dbReference>
<protein>
    <submittedName>
        <fullName evidence="6">TetR family transcriptional regulator</fullName>
    </submittedName>
</protein>
<keyword evidence="3" id="KW-0804">Transcription</keyword>
<dbReference type="Pfam" id="PF13305">
    <property type="entry name" value="TetR_C_33"/>
    <property type="match status" value="1"/>
</dbReference>
<organism evidence="6 7">
    <name type="scientific">Nocardiopsis ansamitocini</name>
    <dbReference type="NCBI Taxonomy" id="1670832"/>
    <lineage>
        <taxon>Bacteria</taxon>
        <taxon>Bacillati</taxon>
        <taxon>Actinomycetota</taxon>
        <taxon>Actinomycetes</taxon>
        <taxon>Streptosporangiales</taxon>
        <taxon>Nocardiopsidaceae</taxon>
        <taxon>Nocardiopsis</taxon>
    </lineage>
</organism>
<evidence type="ECO:0000313" key="7">
    <source>
        <dbReference type="Proteomes" id="UP001165092"/>
    </source>
</evidence>
<dbReference type="Pfam" id="PF00440">
    <property type="entry name" value="TetR_N"/>
    <property type="match status" value="1"/>
</dbReference>
<feature type="domain" description="HTH tetR-type" evidence="5">
    <location>
        <begin position="8"/>
        <end position="68"/>
    </location>
</feature>
<dbReference type="InterPro" id="IPR001647">
    <property type="entry name" value="HTH_TetR"/>
</dbReference>
<dbReference type="InterPro" id="IPR025996">
    <property type="entry name" value="MT1864/Rv1816-like_C"/>
</dbReference>
<evidence type="ECO:0000259" key="5">
    <source>
        <dbReference type="PROSITE" id="PS50977"/>
    </source>
</evidence>